<dbReference type="InterPro" id="IPR010985">
    <property type="entry name" value="Ribbon_hlx_hlx"/>
</dbReference>
<proteinExistence type="predicted"/>
<dbReference type="EMBL" id="UGLH01000006">
    <property type="protein sequence ID" value="STT86331.1"/>
    <property type="molecule type" value="Genomic_DNA"/>
</dbReference>
<gene>
    <name evidence="2" type="primary">mnt_6</name>
    <name evidence="2" type="ORF">NCTC5047_07428</name>
</gene>
<reference evidence="2 3" key="1">
    <citation type="submission" date="2018-06" db="EMBL/GenBank/DDBJ databases">
        <authorList>
            <consortium name="Pathogen Informatics"/>
            <person name="Doyle S."/>
        </authorList>
    </citation>
    <scope>NUCLEOTIDE SEQUENCE [LARGE SCALE GENOMIC DNA]</scope>
    <source>
        <strain evidence="2 3">NCTC5047</strain>
    </source>
</reference>
<dbReference type="InterPro" id="IPR013321">
    <property type="entry name" value="Arc_rbn_hlx_hlx"/>
</dbReference>
<dbReference type="GO" id="GO:0006355">
    <property type="term" value="P:regulation of DNA-templated transcription"/>
    <property type="evidence" value="ECO:0007669"/>
    <property type="project" value="InterPro"/>
</dbReference>
<dbReference type="Proteomes" id="UP000254340">
    <property type="component" value="Unassembled WGS sequence"/>
</dbReference>
<dbReference type="SUPFAM" id="SSF47598">
    <property type="entry name" value="Ribbon-helix-helix"/>
    <property type="match status" value="1"/>
</dbReference>
<dbReference type="Gene3D" id="1.10.1220.10">
    <property type="entry name" value="Met repressor-like"/>
    <property type="match status" value="1"/>
</dbReference>
<organism evidence="2 3">
    <name type="scientific">Klebsiella pneumoniae</name>
    <dbReference type="NCBI Taxonomy" id="573"/>
    <lineage>
        <taxon>Bacteria</taxon>
        <taxon>Pseudomonadati</taxon>
        <taxon>Pseudomonadota</taxon>
        <taxon>Gammaproteobacteria</taxon>
        <taxon>Enterobacterales</taxon>
        <taxon>Enterobacteriaceae</taxon>
        <taxon>Klebsiella/Raoultella group</taxon>
        <taxon>Klebsiella</taxon>
        <taxon>Klebsiella pneumoniae complex</taxon>
    </lineage>
</organism>
<accession>A0A377XWL7</accession>
<protein>
    <submittedName>
        <fullName evidence="2">Regulatory protein Mnt</fullName>
    </submittedName>
</protein>
<dbReference type="InterPro" id="IPR005569">
    <property type="entry name" value="Arc_DNA-bd_dom"/>
</dbReference>
<dbReference type="AlphaFoldDB" id="A0A377XWL7"/>
<name>A0A377XWL7_KLEPN</name>
<evidence type="ECO:0000313" key="3">
    <source>
        <dbReference type="Proteomes" id="UP000254340"/>
    </source>
</evidence>
<evidence type="ECO:0000259" key="1">
    <source>
        <dbReference type="Pfam" id="PF03869"/>
    </source>
</evidence>
<dbReference type="InterPro" id="IPR024421">
    <property type="entry name" value="Phage_P22_Mnt"/>
</dbReference>
<sequence length="99" mass="11359">MEEIQFHLRLPKEVHGKAKQRASMNGRSLNAEITLIIEEALAQPSKITGFRDESERLAHEHAEQFKKVVVENADRDVCEKIRGKHSPLLTTFYRLSASF</sequence>
<feature type="domain" description="Arc-like DNA binding" evidence="1">
    <location>
        <begin position="5"/>
        <end position="49"/>
    </location>
</feature>
<dbReference type="GO" id="GO:0043565">
    <property type="term" value="F:sequence-specific DNA binding"/>
    <property type="evidence" value="ECO:0007669"/>
    <property type="project" value="UniProtKB-ARBA"/>
</dbReference>
<dbReference type="Pfam" id="PF03869">
    <property type="entry name" value="Arc"/>
    <property type="match status" value="1"/>
</dbReference>
<dbReference type="Pfam" id="PF11423">
    <property type="entry name" value="Repressor_Mnt"/>
    <property type="match status" value="1"/>
</dbReference>
<evidence type="ECO:0000313" key="2">
    <source>
        <dbReference type="EMBL" id="STT86331.1"/>
    </source>
</evidence>